<dbReference type="InterPro" id="IPR003785">
    <property type="entry name" value="Creatininase/forma_Hydrolase"/>
</dbReference>
<evidence type="ECO:0000256" key="2">
    <source>
        <dbReference type="ARBA" id="ARBA00022723"/>
    </source>
</evidence>
<gene>
    <name evidence="5" type="ORF">HARCEL1_00670</name>
</gene>
<dbReference type="Gene3D" id="3.40.50.10310">
    <property type="entry name" value="Creatininase"/>
    <property type="match status" value="1"/>
</dbReference>
<sequence>MDIAASTWTDLDAADVEVVFLPVGSTEQHGPHAPTGTDSIAAERIAREAAADREDAIVAPTIPVGVSAEHRQFTGTLWVSPETFRRYVRETIESCLAHDWRRIVVVNGHGGNSDALREVCAEISRAERAYAVAYTYFDAIDAADLGHAGPVETSIVADERPESVHPDRYDDAAAGAGDSFGEYHVGTNLAYDFAEFTDNGTIGDPRGATAERGDEVVESAVDALDSLVDRVLDRSLDAPAHR</sequence>
<evidence type="ECO:0000313" key="6">
    <source>
        <dbReference type="Proteomes" id="UP000244727"/>
    </source>
</evidence>
<dbReference type="GO" id="GO:0016811">
    <property type="term" value="F:hydrolase activity, acting on carbon-nitrogen (but not peptide) bonds, in linear amides"/>
    <property type="evidence" value="ECO:0007669"/>
    <property type="project" value="TreeGrafter"/>
</dbReference>
<dbReference type="SUPFAM" id="SSF102215">
    <property type="entry name" value="Creatininase"/>
    <property type="match status" value="1"/>
</dbReference>
<keyword evidence="4" id="KW-0862">Zinc</keyword>
<dbReference type="InterPro" id="IPR024087">
    <property type="entry name" value="Creatininase-like_sf"/>
</dbReference>
<evidence type="ECO:0000256" key="1">
    <source>
        <dbReference type="ARBA" id="ARBA00001947"/>
    </source>
</evidence>
<dbReference type="PANTHER" id="PTHR35005:SF1">
    <property type="entry name" value="2-AMINO-5-FORMYLAMINO-6-RIBOSYLAMINOPYRIMIDIN-4(3H)-ONE 5'-MONOPHOSPHATE DEFORMYLASE"/>
    <property type="match status" value="1"/>
</dbReference>
<dbReference type="PANTHER" id="PTHR35005">
    <property type="entry name" value="3-DEHYDRO-SCYLLO-INOSOSE HYDROLASE"/>
    <property type="match status" value="1"/>
</dbReference>
<comment type="cofactor">
    <cofactor evidence="1">
        <name>Zn(2+)</name>
        <dbReference type="ChEBI" id="CHEBI:29105"/>
    </cofactor>
</comment>
<dbReference type="GO" id="GO:0046872">
    <property type="term" value="F:metal ion binding"/>
    <property type="evidence" value="ECO:0007669"/>
    <property type="project" value="UniProtKB-KW"/>
</dbReference>
<dbReference type="RefSeq" id="WP_108380706.1">
    <property type="nucleotide sequence ID" value="NZ_CP028858.1"/>
</dbReference>
<dbReference type="GeneID" id="36510975"/>
<proteinExistence type="predicted"/>
<dbReference type="AlphaFoldDB" id="A0A2R4WXR5"/>
<evidence type="ECO:0000313" key="5">
    <source>
        <dbReference type="EMBL" id="AWB26337.1"/>
    </source>
</evidence>
<keyword evidence="3" id="KW-0378">Hydrolase</keyword>
<reference evidence="5 6" key="1">
    <citation type="submission" date="2018-04" db="EMBL/GenBank/DDBJ databases">
        <title>Halococcoides cellulosivorans gen. nov., sp. nov., an extremely halophilic cellulose-utilizing haloarchaeon from hypersaline lakes.</title>
        <authorList>
            <person name="Sorokin D.Y."/>
            <person name="Toshchakov S.V."/>
            <person name="Samarov N.I."/>
            <person name="Korzhenkov A."/>
            <person name="Kublanov I.V."/>
        </authorList>
    </citation>
    <scope>NUCLEOTIDE SEQUENCE [LARGE SCALE GENOMIC DNA]</scope>
    <source>
        <strain evidence="5 6">HArcel1</strain>
    </source>
</reference>
<name>A0A2R4WXR5_9EURY</name>
<accession>A0A2R4WXR5</accession>
<dbReference type="Pfam" id="PF02633">
    <property type="entry name" value="Creatininase"/>
    <property type="match status" value="1"/>
</dbReference>
<dbReference type="Proteomes" id="UP000244727">
    <property type="component" value="Chromosome"/>
</dbReference>
<protein>
    <submittedName>
        <fullName evidence="5">Creatininase</fullName>
    </submittedName>
</protein>
<dbReference type="GO" id="GO:0009231">
    <property type="term" value="P:riboflavin biosynthetic process"/>
    <property type="evidence" value="ECO:0007669"/>
    <property type="project" value="TreeGrafter"/>
</dbReference>
<dbReference type="EMBL" id="CP028858">
    <property type="protein sequence ID" value="AWB26337.1"/>
    <property type="molecule type" value="Genomic_DNA"/>
</dbReference>
<dbReference type="KEGG" id="harc:HARCEL1_00670"/>
<keyword evidence="6" id="KW-1185">Reference proteome</keyword>
<evidence type="ECO:0000256" key="3">
    <source>
        <dbReference type="ARBA" id="ARBA00022801"/>
    </source>
</evidence>
<evidence type="ECO:0000256" key="4">
    <source>
        <dbReference type="ARBA" id="ARBA00022833"/>
    </source>
</evidence>
<keyword evidence="2" id="KW-0479">Metal-binding</keyword>
<organism evidence="5 6">
    <name type="scientific">Halococcoides cellulosivorans</name>
    <dbReference type="NCBI Taxonomy" id="1679096"/>
    <lineage>
        <taxon>Archaea</taxon>
        <taxon>Methanobacteriati</taxon>
        <taxon>Methanobacteriota</taxon>
        <taxon>Stenosarchaea group</taxon>
        <taxon>Halobacteria</taxon>
        <taxon>Halobacteriales</taxon>
        <taxon>Haloarculaceae</taxon>
        <taxon>Halococcoides</taxon>
    </lineage>
</organism>